<dbReference type="InParanoid" id="A0A369K5W4"/>
<dbReference type="AlphaFoldDB" id="A0A369K5W4"/>
<comment type="caution">
    <text evidence="1">The sequence shown here is derived from an EMBL/GenBank/DDBJ whole genome shotgun (WGS) entry which is preliminary data.</text>
</comment>
<protein>
    <submittedName>
        <fullName evidence="1">Uncharacterized protein</fullName>
    </submittedName>
</protein>
<dbReference type="EMBL" id="LUEZ02000012">
    <property type="protein sequence ID" value="RDB28177.1"/>
    <property type="molecule type" value="Genomic_DNA"/>
</dbReference>
<reference evidence="1" key="1">
    <citation type="submission" date="2018-04" db="EMBL/GenBank/DDBJ databases">
        <title>Whole genome sequencing of Hypsizygus marmoreus.</title>
        <authorList>
            <person name="Choi I.-G."/>
            <person name="Min B."/>
            <person name="Kim J.-G."/>
            <person name="Kim S."/>
            <person name="Oh Y.-L."/>
            <person name="Kong W.-S."/>
            <person name="Park H."/>
            <person name="Jeong J."/>
            <person name="Song E.-S."/>
        </authorList>
    </citation>
    <scope>NUCLEOTIDE SEQUENCE [LARGE SCALE GENOMIC DNA]</scope>
    <source>
        <strain evidence="1">51987-8</strain>
    </source>
</reference>
<evidence type="ECO:0000313" key="1">
    <source>
        <dbReference type="EMBL" id="RDB28177.1"/>
    </source>
</evidence>
<accession>A0A369K5W4</accession>
<proteinExistence type="predicted"/>
<gene>
    <name evidence="1" type="ORF">Hypma_001298</name>
</gene>
<name>A0A369K5W4_HYPMA</name>
<dbReference type="Proteomes" id="UP000076154">
    <property type="component" value="Unassembled WGS sequence"/>
</dbReference>
<dbReference type="OrthoDB" id="2749112at2759"/>
<sequence>MATDSFDWEYPFRHSTYYTRHYEEEDFTSELPPMNSEEDVLQEHLMNHRQYGRNSYLWPGKPNPKKRRGSGRVAIFFNKLKKGLRKALFRRQH</sequence>
<evidence type="ECO:0000313" key="2">
    <source>
        <dbReference type="Proteomes" id="UP000076154"/>
    </source>
</evidence>
<keyword evidence="2" id="KW-1185">Reference proteome</keyword>
<organism evidence="1 2">
    <name type="scientific">Hypsizygus marmoreus</name>
    <name type="common">White beech mushroom</name>
    <name type="synonym">Agaricus marmoreus</name>
    <dbReference type="NCBI Taxonomy" id="39966"/>
    <lineage>
        <taxon>Eukaryota</taxon>
        <taxon>Fungi</taxon>
        <taxon>Dikarya</taxon>
        <taxon>Basidiomycota</taxon>
        <taxon>Agaricomycotina</taxon>
        <taxon>Agaricomycetes</taxon>
        <taxon>Agaricomycetidae</taxon>
        <taxon>Agaricales</taxon>
        <taxon>Tricholomatineae</taxon>
        <taxon>Lyophyllaceae</taxon>
        <taxon>Hypsizygus</taxon>
    </lineage>
</organism>